<reference evidence="3 4" key="1">
    <citation type="submission" date="2014-11" db="EMBL/GenBank/DDBJ databases">
        <title>Tamlana sedimentorum sp. nov., isolated from shallow sand sediments of the Sea of Japan.</title>
        <authorList>
            <person name="Romanenko L.A."/>
        </authorList>
    </citation>
    <scope>NUCLEOTIDE SEQUENCE [LARGE SCALE GENOMIC DNA]</scope>
    <source>
        <strain evidence="3 4">JCM 19808</strain>
    </source>
</reference>
<dbReference type="OrthoDB" id="9784009at2"/>
<dbReference type="AlphaFoldDB" id="A0A0D7W937"/>
<dbReference type="FunFam" id="3.60.15.10:FF:000030">
    <property type="entry name" value="Metallo-beta-lactamase family protein"/>
    <property type="match status" value="1"/>
</dbReference>
<dbReference type="RefSeq" id="WP_044632365.1">
    <property type="nucleotide sequence ID" value="NZ_JTDW01000005.1"/>
</dbReference>
<evidence type="ECO:0000313" key="4">
    <source>
        <dbReference type="Proteomes" id="UP000032578"/>
    </source>
</evidence>
<dbReference type="Gene3D" id="3.40.250.10">
    <property type="entry name" value="Rhodanese-like domain"/>
    <property type="match status" value="2"/>
</dbReference>
<dbReference type="Gene3D" id="3.60.15.10">
    <property type="entry name" value="Ribonuclease Z/Hydroxyacylglutathione hydrolase-like"/>
    <property type="match status" value="1"/>
</dbReference>
<protein>
    <submittedName>
        <fullName evidence="3">Beta-lactamase</fullName>
    </submittedName>
</protein>
<keyword evidence="1" id="KW-0479">Metal-binding</keyword>
<dbReference type="Pfam" id="PF00581">
    <property type="entry name" value="Rhodanese"/>
    <property type="match status" value="2"/>
</dbReference>
<dbReference type="GO" id="GO:0050313">
    <property type="term" value="F:sulfur dioxygenase activity"/>
    <property type="evidence" value="ECO:0007669"/>
    <property type="project" value="InterPro"/>
</dbReference>
<dbReference type="SUPFAM" id="SSF52821">
    <property type="entry name" value="Rhodanese/Cell cycle control phosphatase"/>
    <property type="match status" value="2"/>
</dbReference>
<proteinExistence type="predicted"/>
<dbReference type="Pfam" id="PF00753">
    <property type="entry name" value="Lactamase_B"/>
    <property type="match status" value="1"/>
</dbReference>
<dbReference type="InterPro" id="IPR044528">
    <property type="entry name" value="POD-like_MBL-fold"/>
</dbReference>
<dbReference type="EMBL" id="JTDW01000005">
    <property type="protein sequence ID" value="KJD35631.1"/>
    <property type="molecule type" value="Genomic_DNA"/>
</dbReference>
<feature type="domain" description="Rhodanese" evidence="2">
    <location>
        <begin position="375"/>
        <end position="463"/>
    </location>
</feature>
<dbReference type="GO" id="GO:0070813">
    <property type="term" value="P:hydrogen sulfide metabolic process"/>
    <property type="evidence" value="ECO:0007669"/>
    <property type="project" value="TreeGrafter"/>
</dbReference>
<dbReference type="CDD" id="cd00158">
    <property type="entry name" value="RHOD"/>
    <property type="match status" value="2"/>
</dbReference>
<feature type="domain" description="Rhodanese" evidence="2">
    <location>
        <begin position="269"/>
        <end position="360"/>
    </location>
</feature>
<dbReference type="InterPro" id="IPR001279">
    <property type="entry name" value="Metallo-B-lactamas"/>
</dbReference>
<dbReference type="GO" id="GO:0006749">
    <property type="term" value="P:glutathione metabolic process"/>
    <property type="evidence" value="ECO:0007669"/>
    <property type="project" value="InterPro"/>
</dbReference>
<evidence type="ECO:0000313" key="3">
    <source>
        <dbReference type="EMBL" id="KJD35631.1"/>
    </source>
</evidence>
<dbReference type="InterPro" id="IPR036866">
    <property type="entry name" value="RibonucZ/Hydroxyglut_hydro"/>
</dbReference>
<dbReference type="SMART" id="SM00849">
    <property type="entry name" value="Lactamase_B"/>
    <property type="match status" value="1"/>
</dbReference>
<dbReference type="SMART" id="SM00450">
    <property type="entry name" value="RHOD"/>
    <property type="match status" value="2"/>
</dbReference>
<dbReference type="CDD" id="cd07724">
    <property type="entry name" value="POD-like_MBL-fold"/>
    <property type="match status" value="1"/>
</dbReference>
<dbReference type="PATRIC" id="fig|1435349.4.peg.2527"/>
<dbReference type="SUPFAM" id="SSF56281">
    <property type="entry name" value="Metallo-hydrolase/oxidoreductase"/>
    <property type="match status" value="1"/>
</dbReference>
<dbReference type="PANTHER" id="PTHR43084:SF1">
    <property type="entry name" value="PERSULFIDE DIOXYGENASE ETHE1, MITOCHONDRIAL"/>
    <property type="match status" value="1"/>
</dbReference>
<dbReference type="InterPro" id="IPR036873">
    <property type="entry name" value="Rhodanese-like_dom_sf"/>
</dbReference>
<organism evidence="3 4">
    <name type="scientific">Neotamlana sedimentorum</name>
    <dbReference type="NCBI Taxonomy" id="1435349"/>
    <lineage>
        <taxon>Bacteria</taxon>
        <taxon>Pseudomonadati</taxon>
        <taxon>Bacteroidota</taxon>
        <taxon>Flavobacteriia</taxon>
        <taxon>Flavobacteriales</taxon>
        <taxon>Flavobacteriaceae</taxon>
        <taxon>Neotamlana</taxon>
    </lineage>
</organism>
<accession>A0A0D7W937</accession>
<sequence length="470" mass="51883">MKIEQIYTGCLAQGAYYIESNGEVAIIDPLREVQPYLDRAKANNATIKYIFETHFHADFVSGHVTLSKETGAPIIYGPLAEPSFDAIIAKDNQEFKLGNITITVLHTPGHTMESSVYLLKDENGKDHAIFSGDTLFLGDVGRPDLAQKIGEITEKDLAGYLFDSLRNKIMPLGDDVIVYPAHGAGSACGKNLSKNTVDTLGNQKKTNYALREDMSKDEFIKEVTDGLLPPPQYFPLNVKMNKEGYDDFNDVLKRSAQALSPDDFEAAANETDAVVLDVRHQNDFVLGHIPRSIFIGLDGGFAPWVGALIADVKQPILLVTPEGREEETITRLSRVGFDQVIGFLDGGFENWKNASKDYDTISSVDATILKKAINSDEDVSIFDVRKDGEYKSEHVIDATHTPLDYLNNYLSEFPENKTFYVHCAGGYRSVIAASILKSRGIHNLIDVKGGFKAIKEAKINVTDYVCPSTL</sequence>
<dbReference type="PROSITE" id="PS50206">
    <property type="entry name" value="RHODANESE_3"/>
    <property type="match status" value="2"/>
</dbReference>
<dbReference type="STRING" id="1435349.PW52_07720"/>
<dbReference type="PANTHER" id="PTHR43084">
    <property type="entry name" value="PERSULFIDE DIOXYGENASE ETHE1"/>
    <property type="match status" value="1"/>
</dbReference>
<dbReference type="GO" id="GO:0046872">
    <property type="term" value="F:metal ion binding"/>
    <property type="evidence" value="ECO:0007669"/>
    <property type="project" value="UniProtKB-KW"/>
</dbReference>
<dbReference type="InterPro" id="IPR001763">
    <property type="entry name" value="Rhodanese-like_dom"/>
</dbReference>
<evidence type="ECO:0000259" key="2">
    <source>
        <dbReference type="PROSITE" id="PS50206"/>
    </source>
</evidence>
<comment type="caution">
    <text evidence="3">The sequence shown here is derived from an EMBL/GenBank/DDBJ whole genome shotgun (WGS) entry which is preliminary data.</text>
</comment>
<dbReference type="Proteomes" id="UP000032578">
    <property type="component" value="Unassembled WGS sequence"/>
</dbReference>
<name>A0A0D7W937_9FLAO</name>
<dbReference type="InterPro" id="IPR051682">
    <property type="entry name" value="Mito_Persulfide_Diox"/>
</dbReference>
<keyword evidence="4" id="KW-1185">Reference proteome</keyword>
<evidence type="ECO:0000256" key="1">
    <source>
        <dbReference type="ARBA" id="ARBA00022723"/>
    </source>
</evidence>
<gene>
    <name evidence="3" type="ORF">PW52_07720</name>
</gene>